<sequence>MVVLNMKDNMRNLREITNLVLKDIHVTEKLKDDTLKKCKYKKKLRLKPIYAIGISTAIIIFALIDYHHYTNFHSNITKKYIYNNPIARVSIKALDKIIGKSTEPALKTTEDKSKKSIPAEDNPSINSEISQNTKKDLDSKSNSTSDSKDSKSNINNNDNTTTSLPESNDTTDYPVENKNLESEDKTTAANPTESPEETKTTSPDMLSLANAQDYFGGNISMPSYIPENFALTNIHIPEDTETGKTITIDYSNPENKYFKLIQSKELSYNSFNISGEKVSINDKIQGYIYIYNDPTVSDSPIVQIWWTKDNIEYTICGNISKDSILSIAKSIN</sequence>
<feature type="domain" description="DUF4367" evidence="3">
    <location>
        <begin position="222"/>
        <end position="331"/>
    </location>
</feature>
<dbReference type="HOGENOM" id="CLU_902256_0_0_9"/>
<protein>
    <recommendedName>
        <fullName evidence="3">DUF4367 domain-containing protein</fullName>
    </recommendedName>
</protein>
<evidence type="ECO:0000313" key="4">
    <source>
        <dbReference type="EMBL" id="BAH05954.1"/>
    </source>
</evidence>
<dbReference type="InterPro" id="IPR025377">
    <property type="entry name" value="DUF4367"/>
</dbReference>
<feature type="compositionally biased region" description="Basic and acidic residues" evidence="1">
    <location>
        <begin position="108"/>
        <end position="118"/>
    </location>
</feature>
<dbReference type="Proteomes" id="UP000007969">
    <property type="component" value="Chromosome"/>
</dbReference>
<keyword evidence="2" id="KW-0472">Membrane</keyword>
<evidence type="ECO:0000259" key="3">
    <source>
        <dbReference type="Pfam" id="PF14285"/>
    </source>
</evidence>
<keyword evidence="2" id="KW-0812">Transmembrane</keyword>
<dbReference type="EMBL" id="AP009049">
    <property type="protein sequence ID" value="BAH05954.1"/>
    <property type="molecule type" value="Genomic_DNA"/>
</dbReference>
<feature type="region of interest" description="Disordered" evidence="1">
    <location>
        <begin position="107"/>
        <end position="204"/>
    </location>
</feature>
<evidence type="ECO:0000256" key="2">
    <source>
        <dbReference type="SAM" id="Phobius"/>
    </source>
</evidence>
<organism evidence="4 5">
    <name type="scientific">Clostridium kluyveri (strain NBRC 12016)</name>
    <dbReference type="NCBI Taxonomy" id="583346"/>
    <lineage>
        <taxon>Bacteria</taxon>
        <taxon>Bacillati</taxon>
        <taxon>Bacillota</taxon>
        <taxon>Clostridia</taxon>
        <taxon>Eubacteriales</taxon>
        <taxon>Clostridiaceae</taxon>
        <taxon>Clostridium</taxon>
    </lineage>
</organism>
<dbReference type="KEGG" id="ckr:CKR_0903"/>
<keyword evidence="2" id="KW-1133">Transmembrane helix</keyword>
<feature type="transmembrane region" description="Helical" evidence="2">
    <location>
        <begin position="49"/>
        <end position="69"/>
    </location>
</feature>
<reference evidence="5" key="1">
    <citation type="submission" date="2005-09" db="EMBL/GenBank/DDBJ databases">
        <title>Complete genome sequence of Clostridium kluyveri and comparative genomics of Clostridia species.</title>
        <authorList>
            <person name="Inui M."/>
            <person name="Nonaka H."/>
            <person name="Shinoda Y."/>
            <person name="Ikenaga Y."/>
            <person name="Abe M."/>
            <person name="Naito K."/>
            <person name="Vertes A.A."/>
            <person name="Yukawa H."/>
        </authorList>
    </citation>
    <scope>NUCLEOTIDE SEQUENCE [LARGE SCALE GENOMIC DNA]</scope>
    <source>
        <strain evidence="5">NBRC 12016</strain>
    </source>
</reference>
<gene>
    <name evidence="4" type="ordered locus">CKR_0903</name>
</gene>
<evidence type="ECO:0000256" key="1">
    <source>
        <dbReference type="SAM" id="MobiDB-lite"/>
    </source>
</evidence>
<name>B9E0C9_CLOK1</name>
<dbReference type="Pfam" id="PF14285">
    <property type="entry name" value="DUF4367"/>
    <property type="match status" value="1"/>
</dbReference>
<feature type="compositionally biased region" description="Low complexity" evidence="1">
    <location>
        <begin position="152"/>
        <end position="163"/>
    </location>
</feature>
<proteinExistence type="predicted"/>
<accession>B9E0C9</accession>
<dbReference type="AlphaFoldDB" id="B9E0C9"/>
<evidence type="ECO:0000313" key="5">
    <source>
        <dbReference type="Proteomes" id="UP000007969"/>
    </source>
</evidence>